<feature type="chain" id="PRO_5042068772" description="Secreted protein" evidence="1">
    <location>
        <begin position="23"/>
        <end position="76"/>
    </location>
</feature>
<comment type="caution">
    <text evidence="2">The sequence shown here is derived from an EMBL/GenBank/DDBJ whole genome shotgun (WGS) entry which is preliminary data.</text>
</comment>
<gene>
    <name evidence="2" type="ORF">B0T19DRAFT_211562</name>
</gene>
<evidence type="ECO:0000313" key="2">
    <source>
        <dbReference type="EMBL" id="KAK3323672.1"/>
    </source>
</evidence>
<protein>
    <recommendedName>
        <fullName evidence="4">Secreted protein</fullName>
    </recommendedName>
</protein>
<keyword evidence="1" id="KW-0732">Signal</keyword>
<proteinExistence type="predicted"/>
<evidence type="ECO:0000256" key="1">
    <source>
        <dbReference type="SAM" id="SignalP"/>
    </source>
</evidence>
<organism evidence="2 3">
    <name type="scientific">Cercophora scortea</name>
    <dbReference type="NCBI Taxonomy" id="314031"/>
    <lineage>
        <taxon>Eukaryota</taxon>
        <taxon>Fungi</taxon>
        <taxon>Dikarya</taxon>
        <taxon>Ascomycota</taxon>
        <taxon>Pezizomycotina</taxon>
        <taxon>Sordariomycetes</taxon>
        <taxon>Sordariomycetidae</taxon>
        <taxon>Sordariales</taxon>
        <taxon>Lasiosphaeriaceae</taxon>
        <taxon>Cercophora</taxon>
    </lineage>
</organism>
<evidence type="ECO:0000313" key="3">
    <source>
        <dbReference type="Proteomes" id="UP001286456"/>
    </source>
</evidence>
<name>A0AAE0M8W9_9PEZI</name>
<feature type="signal peptide" evidence="1">
    <location>
        <begin position="1"/>
        <end position="22"/>
    </location>
</feature>
<accession>A0AAE0M8W9</accession>
<keyword evidence="3" id="KW-1185">Reference proteome</keyword>
<dbReference type="EMBL" id="JAUEPO010000004">
    <property type="protein sequence ID" value="KAK3323672.1"/>
    <property type="molecule type" value="Genomic_DNA"/>
</dbReference>
<dbReference type="AlphaFoldDB" id="A0AAE0M8W9"/>
<reference evidence="2" key="2">
    <citation type="submission" date="2023-06" db="EMBL/GenBank/DDBJ databases">
        <authorList>
            <consortium name="Lawrence Berkeley National Laboratory"/>
            <person name="Haridas S."/>
            <person name="Hensen N."/>
            <person name="Bonometti L."/>
            <person name="Westerberg I."/>
            <person name="Brannstrom I.O."/>
            <person name="Guillou S."/>
            <person name="Cros-Aarteil S."/>
            <person name="Calhoun S."/>
            <person name="Kuo A."/>
            <person name="Mondo S."/>
            <person name="Pangilinan J."/>
            <person name="Riley R."/>
            <person name="Labutti K."/>
            <person name="Andreopoulos B."/>
            <person name="Lipzen A."/>
            <person name="Chen C."/>
            <person name="Yanf M."/>
            <person name="Daum C."/>
            <person name="Ng V."/>
            <person name="Clum A."/>
            <person name="Steindorff A."/>
            <person name="Ohm R."/>
            <person name="Martin F."/>
            <person name="Silar P."/>
            <person name="Natvig D."/>
            <person name="Lalanne C."/>
            <person name="Gautier V."/>
            <person name="Ament-Velasquez S.L."/>
            <person name="Kruys A."/>
            <person name="Hutchinson M.I."/>
            <person name="Powell A.J."/>
            <person name="Barry K."/>
            <person name="Miller A.N."/>
            <person name="Grigoriev I.V."/>
            <person name="Debuchy R."/>
            <person name="Gladieux P."/>
            <person name="Thoren M.H."/>
            <person name="Johannesson H."/>
        </authorList>
    </citation>
    <scope>NUCLEOTIDE SEQUENCE</scope>
    <source>
        <strain evidence="2">SMH4131-1</strain>
    </source>
</reference>
<sequence>MKSGSAPLLYTLIWLLLEQNLCMPCGILCRQALTQCRLDGAVVNEHQGPSLPFHTHKTAVGWQTSDHIINTVVGKS</sequence>
<evidence type="ECO:0008006" key="4">
    <source>
        <dbReference type="Google" id="ProtNLM"/>
    </source>
</evidence>
<dbReference type="Proteomes" id="UP001286456">
    <property type="component" value="Unassembled WGS sequence"/>
</dbReference>
<reference evidence="2" key="1">
    <citation type="journal article" date="2023" name="Mol. Phylogenet. Evol.">
        <title>Genome-scale phylogeny and comparative genomics of the fungal order Sordariales.</title>
        <authorList>
            <person name="Hensen N."/>
            <person name="Bonometti L."/>
            <person name="Westerberg I."/>
            <person name="Brannstrom I.O."/>
            <person name="Guillou S."/>
            <person name="Cros-Aarteil S."/>
            <person name="Calhoun S."/>
            <person name="Haridas S."/>
            <person name="Kuo A."/>
            <person name="Mondo S."/>
            <person name="Pangilinan J."/>
            <person name="Riley R."/>
            <person name="LaButti K."/>
            <person name="Andreopoulos B."/>
            <person name="Lipzen A."/>
            <person name="Chen C."/>
            <person name="Yan M."/>
            <person name="Daum C."/>
            <person name="Ng V."/>
            <person name="Clum A."/>
            <person name="Steindorff A."/>
            <person name="Ohm R.A."/>
            <person name="Martin F."/>
            <person name="Silar P."/>
            <person name="Natvig D.O."/>
            <person name="Lalanne C."/>
            <person name="Gautier V."/>
            <person name="Ament-Velasquez S.L."/>
            <person name="Kruys A."/>
            <person name="Hutchinson M.I."/>
            <person name="Powell A.J."/>
            <person name="Barry K."/>
            <person name="Miller A.N."/>
            <person name="Grigoriev I.V."/>
            <person name="Debuchy R."/>
            <person name="Gladieux P."/>
            <person name="Hiltunen Thoren M."/>
            <person name="Johannesson H."/>
        </authorList>
    </citation>
    <scope>NUCLEOTIDE SEQUENCE</scope>
    <source>
        <strain evidence="2">SMH4131-1</strain>
    </source>
</reference>